<sequence>MDALQMEFLEICSMGDATQAEAMLRSGRIDPRYKHKINGWSALHWAARRGHTDVVYLLLNAGFDPNSATAEGKTALDVAHPDSSQELRALLGSGNEESETEEMSSGTENSAPESPKFIPSYKKNPPFPYTKKSASLDHGGGTVGSVPDSPTAQGYYSYGRRDSVNRTRFLLVRTSCANGKEAFKRITLPGGGTVDFLKLTIERSMRMGAVKDVLLLPDRILVEHDEQLGEFADCQKVEVIFDPDAPASGVPAPLSSPTAAPARFHRKASLTTDRMDRRSPSKIPTLQKQKHLADEKMVNGRSSVDTTPSPTPPAPKKVEDLIPEPEPELDLKDDADDESSDLSSSLTLSERDEFVQAIIKLNGKDNNEEVDRQVAGSDSATTSFSTSVAESECVQKFVKPLSEVQTEATVKEKKNEVVASEPIEELEVVSAETEAERAFKRKVWTYVTFTAGVAGFSALAYMGYLKFKRV</sequence>
<dbReference type="OrthoDB" id="194358at2759"/>
<keyword evidence="5" id="KW-1185">Reference proteome</keyword>
<reference evidence="4 5" key="2">
    <citation type="journal article" date="2019" name="G3 (Bethesda)">
        <title>Hybrid Assembly of the Genome of the Entomopathogenic Nematode Steinernema carpocapsae Identifies the X-Chromosome.</title>
        <authorList>
            <person name="Serra L."/>
            <person name="Macchietto M."/>
            <person name="Macias-Munoz A."/>
            <person name="McGill C.J."/>
            <person name="Rodriguez I.M."/>
            <person name="Rodriguez B."/>
            <person name="Murad R."/>
            <person name="Mortazavi A."/>
        </authorList>
    </citation>
    <scope>NUCLEOTIDE SEQUENCE [LARGE SCALE GENOMIC DNA]</scope>
    <source>
        <strain evidence="4 5">ALL</strain>
    </source>
</reference>
<dbReference type="InterPro" id="IPR039195">
    <property type="entry name" value="ANKRD40"/>
</dbReference>
<dbReference type="InterPro" id="IPR002110">
    <property type="entry name" value="Ankyrin_rpt"/>
</dbReference>
<keyword evidence="3" id="KW-1133">Transmembrane helix</keyword>
<dbReference type="PROSITE" id="PS50297">
    <property type="entry name" value="ANK_REP_REGION"/>
    <property type="match status" value="1"/>
</dbReference>
<dbReference type="Proteomes" id="UP000298663">
    <property type="component" value="Unassembled WGS sequence"/>
</dbReference>
<dbReference type="InterPro" id="IPR036770">
    <property type="entry name" value="Ankyrin_rpt-contain_sf"/>
</dbReference>
<evidence type="ECO:0000256" key="1">
    <source>
        <dbReference type="PROSITE-ProRule" id="PRU00023"/>
    </source>
</evidence>
<dbReference type="Pfam" id="PF12796">
    <property type="entry name" value="Ank_2"/>
    <property type="match status" value="1"/>
</dbReference>
<feature type="compositionally biased region" description="Low complexity" evidence="2">
    <location>
        <begin position="251"/>
        <end position="262"/>
    </location>
</feature>
<comment type="caution">
    <text evidence="4">The sequence shown here is derived from an EMBL/GenBank/DDBJ whole genome shotgun (WGS) entry which is preliminary data.</text>
</comment>
<dbReference type="SMART" id="SM00248">
    <property type="entry name" value="ANK"/>
    <property type="match status" value="1"/>
</dbReference>
<reference evidence="4 5" key="1">
    <citation type="journal article" date="2015" name="Genome Biol.">
        <title>Comparative genomics of Steinernema reveals deeply conserved gene regulatory networks.</title>
        <authorList>
            <person name="Dillman A.R."/>
            <person name="Macchietto M."/>
            <person name="Porter C.F."/>
            <person name="Rogers A."/>
            <person name="Williams B."/>
            <person name="Antoshechkin I."/>
            <person name="Lee M.M."/>
            <person name="Goodwin Z."/>
            <person name="Lu X."/>
            <person name="Lewis E.E."/>
            <person name="Goodrich-Blair H."/>
            <person name="Stock S.P."/>
            <person name="Adams B.J."/>
            <person name="Sternberg P.W."/>
            <person name="Mortazavi A."/>
        </authorList>
    </citation>
    <scope>NUCLEOTIDE SEQUENCE [LARGE SCALE GENOMIC DNA]</scope>
    <source>
        <strain evidence="4 5">ALL</strain>
    </source>
</reference>
<dbReference type="PANTHER" id="PTHR24192">
    <property type="entry name" value="ANKYRIN REPEAT DOMAIN 40"/>
    <property type="match status" value="1"/>
</dbReference>
<feature type="region of interest" description="Disordered" evidence="2">
    <location>
        <begin position="248"/>
        <end position="347"/>
    </location>
</feature>
<feature type="repeat" description="ANK" evidence="1">
    <location>
        <begin position="38"/>
        <end position="70"/>
    </location>
</feature>
<keyword evidence="3" id="KW-0812">Transmembrane</keyword>
<dbReference type="PANTHER" id="PTHR24192:SF3">
    <property type="entry name" value="ANKYRIN REPEAT DOMAIN 40"/>
    <property type="match status" value="1"/>
</dbReference>
<dbReference type="PROSITE" id="PS50088">
    <property type="entry name" value="ANK_REPEAT"/>
    <property type="match status" value="1"/>
</dbReference>
<protein>
    <submittedName>
        <fullName evidence="4">Uncharacterized protein</fullName>
    </submittedName>
</protein>
<dbReference type="Gene3D" id="1.25.40.20">
    <property type="entry name" value="Ankyrin repeat-containing domain"/>
    <property type="match status" value="1"/>
</dbReference>
<feature type="transmembrane region" description="Helical" evidence="3">
    <location>
        <begin position="443"/>
        <end position="464"/>
    </location>
</feature>
<proteinExistence type="predicted"/>
<evidence type="ECO:0000313" key="5">
    <source>
        <dbReference type="Proteomes" id="UP000298663"/>
    </source>
</evidence>
<evidence type="ECO:0000256" key="2">
    <source>
        <dbReference type="SAM" id="MobiDB-lite"/>
    </source>
</evidence>
<feature type="compositionally biased region" description="Acidic residues" evidence="2">
    <location>
        <begin position="321"/>
        <end position="340"/>
    </location>
</feature>
<feature type="region of interest" description="Disordered" evidence="2">
    <location>
        <begin position="93"/>
        <end position="154"/>
    </location>
</feature>
<evidence type="ECO:0000313" key="4">
    <source>
        <dbReference type="EMBL" id="TKR57538.1"/>
    </source>
</evidence>
<keyword evidence="1" id="KW-0040">ANK repeat</keyword>
<evidence type="ECO:0000256" key="3">
    <source>
        <dbReference type="SAM" id="Phobius"/>
    </source>
</evidence>
<name>A0A4U5LNS6_STECR</name>
<keyword evidence="3" id="KW-0472">Membrane</keyword>
<accession>A0A4U5LNS6</accession>
<dbReference type="AlphaFoldDB" id="A0A4U5LNS6"/>
<organism evidence="4 5">
    <name type="scientific">Steinernema carpocapsae</name>
    <name type="common">Entomopathogenic nematode</name>
    <dbReference type="NCBI Taxonomy" id="34508"/>
    <lineage>
        <taxon>Eukaryota</taxon>
        <taxon>Metazoa</taxon>
        <taxon>Ecdysozoa</taxon>
        <taxon>Nematoda</taxon>
        <taxon>Chromadorea</taxon>
        <taxon>Rhabditida</taxon>
        <taxon>Tylenchina</taxon>
        <taxon>Panagrolaimomorpha</taxon>
        <taxon>Strongyloidoidea</taxon>
        <taxon>Steinernematidae</taxon>
        <taxon>Steinernema</taxon>
    </lineage>
</organism>
<dbReference type="STRING" id="34508.A0A4U5LNS6"/>
<dbReference type="EMBL" id="AZBU02000015">
    <property type="protein sequence ID" value="TKR57538.1"/>
    <property type="molecule type" value="Genomic_DNA"/>
</dbReference>
<gene>
    <name evidence="4" type="ORF">L596_030788</name>
</gene>
<dbReference type="SUPFAM" id="SSF48403">
    <property type="entry name" value="Ankyrin repeat"/>
    <property type="match status" value="1"/>
</dbReference>